<dbReference type="PANTHER" id="PTHR47891">
    <property type="entry name" value="TRANSPORTER-RELATED"/>
    <property type="match status" value="1"/>
</dbReference>
<feature type="non-terminal residue" evidence="7">
    <location>
        <position position="1"/>
    </location>
</feature>
<name>A0A8E2IGZ9_9BACI</name>
<dbReference type="Proteomes" id="UP000189761">
    <property type="component" value="Unassembled WGS sequence"/>
</dbReference>
<feature type="transmembrane region" description="Helical" evidence="6">
    <location>
        <begin position="120"/>
        <end position="140"/>
    </location>
</feature>
<evidence type="ECO:0000313" key="7">
    <source>
        <dbReference type="EMBL" id="OOP69751.1"/>
    </source>
</evidence>
<dbReference type="PANTHER" id="PTHR47891:SF2">
    <property type="entry name" value="MAGNESIUM AND COBALT TRANSPORTER"/>
    <property type="match status" value="1"/>
</dbReference>
<proteinExistence type="inferred from homology"/>
<dbReference type="EMBL" id="MTLA01000036">
    <property type="protein sequence ID" value="OOP69751.1"/>
    <property type="molecule type" value="Genomic_DNA"/>
</dbReference>
<feature type="transmembrane region" description="Helical" evidence="6">
    <location>
        <begin position="86"/>
        <end position="108"/>
    </location>
</feature>
<reference evidence="7 8" key="1">
    <citation type="submission" date="2017-01" db="EMBL/GenBank/DDBJ databases">
        <title>Draft genome sequence of Bacillus oleronius.</title>
        <authorList>
            <person name="Allam M."/>
        </authorList>
    </citation>
    <scope>NUCLEOTIDE SEQUENCE [LARGE SCALE GENOMIC DNA]</scope>
    <source>
        <strain evidence="7 8">DSM 9356</strain>
    </source>
</reference>
<dbReference type="AlphaFoldDB" id="A0A8E2IGZ9"/>
<dbReference type="RefSeq" id="WP_139358074.1">
    <property type="nucleotide sequence ID" value="NZ_MTLA01000036.1"/>
</dbReference>
<evidence type="ECO:0000256" key="4">
    <source>
        <dbReference type="ARBA" id="ARBA00022989"/>
    </source>
</evidence>
<dbReference type="CDD" id="cd12827">
    <property type="entry name" value="EcCorA_ZntB-like_u2"/>
    <property type="match status" value="1"/>
</dbReference>
<comment type="subcellular location">
    <subcellularLocation>
        <location evidence="1">Membrane</location>
        <topology evidence="1">Multi-pass membrane protein</topology>
    </subcellularLocation>
</comment>
<keyword evidence="3 6" id="KW-0812">Transmembrane</keyword>
<gene>
    <name evidence="7" type="ORF">BWZ43_03265</name>
</gene>
<comment type="caution">
    <text evidence="7">The sequence shown here is derived from an EMBL/GenBank/DDBJ whole genome shotgun (WGS) entry which is preliminary data.</text>
</comment>
<keyword evidence="5 6" id="KW-0472">Membrane</keyword>
<keyword evidence="4 6" id="KW-1133">Transmembrane helix</keyword>
<dbReference type="InterPro" id="IPR045861">
    <property type="entry name" value="CorA_cytoplasmic_dom"/>
</dbReference>
<evidence type="ECO:0000256" key="1">
    <source>
        <dbReference type="ARBA" id="ARBA00004141"/>
    </source>
</evidence>
<organism evidence="7 8">
    <name type="scientific">Heyndrickxia oleronia</name>
    <dbReference type="NCBI Taxonomy" id="38875"/>
    <lineage>
        <taxon>Bacteria</taxon>
        <taxon>Bacillati</taxon>
        <taxon>Bacillota</taxon>
        <taxon>Bacilli</taxon>
        <taxon>Bacillales</taxon>
        <taxon>Bacillaceae</taxon>
        <taxon>Heyndrickxia</taxon>
    </lineage>
</organism>
<dbReference type="InterPro" id="IPR045863">
    <property type="entry name" value="CorA_TM1_TM2"/>
</dbReference>
<evidence type="ECO:0000256" key="5">
    <source>
        <dbReference type="ARBA" id="ARBA00023136"/>
    </source>
</evidence>
<dbReference type="Gene3D" id="1.20.58.340">
    <property type="entry name" value="Magnesium transport protein CorA, transmembrane region"/>
    <property type="match status" value="2"/>
</dbReference>
<dbReference type="Pfam" id="PF01544">
    <property type="entry name" value="CorA"/>
    <property type="match status" value="1"/>
</dbReference>
<evidence type="ECO:0000256" key="6">
    <source>
        <dbReference type="SAM" id="Phobius"/>
    </source>
</evidence>
<evidence type="ECO:0000256" key="2">
    <source>
        <dbReference type="ARBA" id="ARBA00009765"/>
    </source>
</evidence>
<accession>A0A8E2IGZ9</accession>
<sequence>LYSLLALEKSLVYFTTSLKSNKMVLDKILRINYIKMYEEDKDLLEDVIIENTQAIEMASTYSSILSSMMNAYASIISNNLNGVMKFLTSITIILSFPTMVASFLGMNVHLPFNLENYPHAFQTAILFAIFLASMTAFVFWKKKYF</sequence>
<dbReference type="SUPFAM" id="SSF143865">
    <property type="entry name" value="CorA soluble domain-like"/>
    <property type="match status" value="1"/>
</dbReference>
<dbReference type="SUPFAM" id="SSF144083">
    <property type="entry name" value="Magnesium transport protein CorA, transmembrane region"/>
    <property type="match status" value="1"/>
</dbReference>
<dbReference type="GO" id="GO:0046873">
    <property type="term" value="F:metal ion transmembrane transporter activity"/>
    <property type="evidence" value="ECO:0007669"/>
    <property type="project" value="InterPro"/>
</dbReference>
<keyword evidence="8" id="KW-1185">Reference proteome</keyword>
<dbReference type="GO" id="GO:0016020">
    <property type="term" value="C:membrane"/>
    <property type="evidence" value="ECO:0007669"/>
    <property type="project" value="UniProtKB-SubCell"/>
</dbReference>
<evidence type="ECO:0000256" key="3">
    <source>
        <dbReference type="ARBA" id="ARBA00022692"/>
    </source>
</evidence>
<evidence type="ECO:0000313" key="8">
    <source>
        <dbReference type="Proteomes" id="UP000189761"/>
    </source>
</evidence>
<comment type="similarity">
    <text evidence="2">Belongs to the CorA metal ion transporter (MIT) (TC 1.A.35) family.</text>
</comment>
<dbReference type="InterPro" id="IPR002523">
    <property type="entry name" value="MgTranspt_CorA/ZnTranspt_ZntB"/>
</dbReference>
<dbReference type="InterPro" id="IPR047199">
    <property type="entry name" value="CorA-like"/>
</dbReference>
<protein>
    <submittedName>
        <fullName evidence="7">Magnesium transporter</fullName>
    </submittedName>
</protein>